<proteinExistence type="predicted"/>
<comment type="caution">
    <text evidence="2">The sequence shown here is derived from an EMBL/GenBank/DDBJ whole genome shotgun (WGS) entry which is preliminary data.</text>
</comment>
<feature type="region of interest" description="Disordered" evidence="1">
    <location>
        <begin position="1"/>
        <end position="52"/>
    </location>
</feature>
<protein>
    <submittedName>
        <fullName evidence="2">Uncharacterized protein</fullName>
    </submittedName>
</protein>
<reference evidence="2 3" key="1">
    <citation type="journal article" date="2016" name="Front. Microbiol.">
        <title>Genome and transcriptome sequences reveal the specific parasitism of the nematophagous Purpureocillium lilacinum 36-1.</title>
        <authorList>
            <person name="Xie J."/>
            <person name="Li S."/>
            <person name="Mo C."/>
            <person name="Xiao X."/>
            <person name="Peng D."/>
            <person name="Wang G."/>
            <person name="Xiao Y."/>
        </authorList>
    </citation>
    <scope>NUCLEOTIDE SEQUENCE [LARGE SCALE GENOMIC DNA]</scope>
    <source>
        <strain evidence="2 3">36-1</strain>
    </source>
</reference>
<dbReference type="AlphaFoldDB" id="A0A2U3DQU9"/>
<accession>A0A2U3DQU9</accession>
<feature type="compositionally biased region" description="Basic and acidic residues" evidence="1">
    <location>
        <begin position="35"/>
        <end position="52"/>
    </location>
</feature>
<gene>
    <name evidence="2" type="ORF">PCL_09487</name>
</gene>
<name>A0A2U3DQU9_PURLI</name>
<evidence type="ECO:0000313" key="3">
    <source>
        <dbReference type="Proteomes" id="UP000245956"/>
    </source>
</evidence>
<evidence type="ECO:0000256" key="1">
    <source>
        <dbReference type="SAM" id="MobiDB-lite"/>
    </source>
</evidence>
<dbReference type="EMBL" id="LCWV01000051">
    <property type="protein sequence ID" value="PWI64630.1"/>
    <property type="molecule type" value="Genomic_DNA"/>
</dbReference>
<dbReference type="Proteomes" id="UP000245956">
    <property type="component" value="Unassembled WGS sequence"/>
</dbReference>
<evidence type="ECO:0000313" key="2">
    <source>
        <dbReference type="EMBL" id="PWI64630.1"/>
    </source>
</evidence>
<organism evidence="2 3">
    <name type="scientific">Purpureocillium lilacinum</name>
    <name type="common">Paecilomyces lilacinus</name>
    <dbReference type="NCBI Taxonomy" id="33203"/>
    <lineage>
        <taxon>Eukaryota</taxon>
        <taxon>Fungi</taxon>
        <taxon>Dikarya</taxon>
        <taxon>Ascomycota</taxon>
        <taxon>Pezizomycotina</taxon>
        <taxon>Sordariomycetes</taxon>
        <taxon>Hypocreomycetidae</taxon>
        <taxon>Hypocreales</taxon>
        <taxon>Ophiocordycipitaceae</taxon>
        <taxon>Purpureocillium</taxon>
    </lineage>
</organism>
<sequence length="121" mass="13793">MSASVLASRAMQWPTLMSRRPPSAGWRRDRRRKNSRDDQHDECVWRDEESKDTRSWARVLIMGIPNWNSSTGQRNGGEVANLLFRHTREVREVSGGPCDYPRQALQQAAVRFLAIVAASLA</sequence>